<reference evidence="3 4" key="1">
    <citation type="submission" date="2015-09" db="EMBL/GenBank/DDBJ databases">
        <title>Atta colombica WGS genome.</title>
        <authorList>
            <person name="Nygaard S."/>
            <person name="Hu H."/>
            <person name="Boomsma J."/>
            <person name="Zhang G."/>
        </authorList>
    </citation>
    <scope>NUCLEOTIDE SEQUENCE [LARGE SCALE GENOMIC DNA]</scope>
    <source>
        <strain evidence="3">Treedump-2</strain>
        <tissue evidence="3">Whole body</tissue>
    </source>
</reference>
<dbReference type="AlphaFoldDB" id="A0A195BMV2"/>
<dbReference type="PANTHER" id="PTHR31728">
    <property type="entry name" value="ABRAXAS FAMILY MEMBER"/>
    <property type="match status" value="1"/>
</dbReference>
<sequence length="555" mass="63096">SIKKLIQNDHLQCISQLTSSSSQSAGMPKLSRRSAPHNSLICIGGCDKYNMMIGQSGRHYPLKKHHSNGPRQRLGKLYLSFSDQPITIVIPHEERRYLPATGKFLFLSPMGFLLGEALEFIIKTYTDSDNQVETIKIHINVETIVTCPLSDLLYDSSGRINKEKLKDFVRDKSKQVIGWFHFRRNTSSLIPTMRDKILHKQFASHFSSINSCREDFFLTCLLNASISETRGTHKFRHVFLRHKRGMFEPIPLRINNLGDDASRHDGSDYKPTPVKKSARLPDGFTELIESLKLDMTKKSGLDSAMMIQKAAERHLMSLIPKVCESDLEVAELERQVRELKDKIAAQRLIRKMKMNGESYERTSKANRENCFSEKIDSSTKDEMKISDDMRLQKEQIPSCAQPVTSNNWIQSRNTAACIAKSVINQEKIRRSGRSNLQEDSNQQQDVTQNSPCTNSRRPVPEIVTESICQDNETSMSRGRGRARGNPPDFMPGMKKVRRNPNTSQMHSRERSITPEQDFSDAECSAAVSLSSPVLRSCQVKKTDLDKCNTRKSLDI</sequence>
<dbReference type="PRINTS" id="PR02051">
    <property type="entry name" value="PROTEINF175"/>
</dbReference>
<protein>
    <recommendedName>
        <fullName evidence="2">BRISC complex subunit FAM175B helical domain-containing protein</fullName>
    </recommendedName>
</protein>
<dbReference type="CDD" id="cd23525">
    <property type="entry name" value="Abraxas_2_insects"/>
    <property type="match status" value="1"/>
</dbReference>
<dbReference type="Pfam" id="PF22299">
    <property type="entry name" value="BRISC_FAM175B_helical"/>
    <property type="match status" value="1"/>
</dbReference>
<dbReference type="GO" id="GO:0005634">
    <property type="term" value="C:nucleus"/>
    <property type="evidence" value="ECO:0007669"/>
    <property type="project" value="TreeGrafter"/>
</dbReference>
<evidence type="ECO:0000256" key="1">
    <source>
        <dbReference type="SAM" id="MobiDB-lite"/>
    </source>
</evidence>
<accession>A0A195BMV2</accession>
<dbReference type="GO" id="GO:0008017">
    <property type="term" value="F:microtubule binding"/>
    <property type="evidence" value="ECO:0007669"/>
    <property type="project" value="TreeGrafter"/>
</dbReference>
<feature type="compositionally biased region" description="Polar residues" evidence="1">
    <location>
        <begin position="433"/>
        <end position="456"/>
    </location>
</feature>
<dbReference type="Pfam" id="PF21125">
    <property type="entry name" value="MPN_2A_DUB_like"/>
    <property type="match status" value="1"/>
</dbReference>
<dbReference type="GO" id="GO:0070536">
    <property type="term" value="P:protein K63-linked deubiquitination"/>
    <property type="evidence" value="ECO:0007669"/>
    <property type="project" value="TreeGrafter"/>
</dbReference>
<gene>
    <name evidence="3" type="ORF">ALC53_03504</name>
</gene>
<dbReference type="Proteomes" id="UP000078540">
    <property type="component" value="Unassembled WGS sequence"/>
</dbReference>
<organism evidence="3 4">
    <name type="scientific">Atta colombica</name>
    <dbReference type="NCBI Taxonomy" id="520822"/>
    <lineage>
        <taxon>Eukaryota</taxon>
        <taxon>Metazoa</taxon>
        <taxon>Ecdysozoa</taxon>
        <taxon>Arthropoda</taxon>
        <taxon>Hexapoda</taxon>
        <taxon>Insecta</taxon>
        <taxon>Pterygota</taxon>
        <taxon>Neoptera</taxon>
        <taxon>Endopterygota</taxon>
        <taxon>Hymenoptera</taxon>
        <taxon>Apocrita</taxon>
        <taxon>Aculeata</taxon>
        <taxon>Formicoidea</taxon>
        <taxon>Formicidae</taxon>
        <taxon>Myrmicinae</taxon>
        <taxon>Atta</taxon>
    </lineage>
</organism>
<feature type="region of interest" description="Disordered" evidence="1">
    <location>
        <begin position="431"/>
        <end position="521"/>
    </location>
</feature>
<evidence type="ECO:0000313" key="4">
    <source>
        <dbReference type="Proteomes" id="UP000078540"/>
    </source>
</evidence>
<dbReference type="GO" id="GO:0008608">
    <property type="term" value="P:attachment of spindle microtubules to kinetochore"/>
    <property type="evidence" value="ECO:0007669"/>
    <property type="project" value="TreeGrafter"/>
</dbReference>
<feature type="domain" description="BRISC complex subunit FAM175B helical" evidence="2">
    <location>
        <begin position="282"/>
        <end position="343"/>
    </location>
</feature>
<dbReference type="InterPro" id="IPR023238">
    <property type="entry name" value="FAM175"/>
</dbReference>
<evidence type="ECO:0000313" key="3">
    <source>
        <dbReference type="EMBL" id="KYM87318.1"/>
    </source>
</evidence>
<evidence type="ECO:0000259" key="2">
    <source>
        <dbReference type="Pfam" id="PF22299"/>
    </source>
</evidence>
<dbReference type="GO" id="GO:0031593">
    <property type="term" value="F:polyubiquitin modification-dependent protein binding"/>
    <property type="evidence" value="ECO:0007669"/>
    <property type="project" value="TreeGrafter"/>
</dbReference>
<proteinExistence type="predicted"/>
<dbReference type="InterPro" id="IPR055064">
    <property type="entry name" value="BRISC_FAM175B_helical"/>
</dbReference>
<dbReference type="STRING" id="520822.A0A195BMV2"/>
<keyword evidence="4" id="KW-1185">Reference proteome</keyword>
<name>A0A195BMV2_9HYME</name>
<dbReference type="GO" id="GO:0090307">
    <property type="term" value="P:mitotic spindle assembly"/>
    <property type="evidence" value="ECO:0007669"/>
    <property type="project" value="TreeGrafter"/>
</dbReference>
<feature type="non-terminal residue" evidence="3">
    <location>
        <position position="1"/>
    </location>
</feature>
<dbReference type="EMBL" id="KQ976433">
    <property type="protein sequence ID" value="KYM87318.1"/>
    <property type="molecule type" value="Genomic_DNA"/>
</dbReference>
<feature type="compositionally biased region" description="Polar residues" evidence="1">
    <location>
        <begin position="466"/>
        <end position="476"/>
    </location>
</feature>
<dbReference type="PANTHER" id="PTHR31728:SF5">
    <property type="entry name" value="OS07G0540200 PROTEIN"/>
    <property type="match status" value="1"/>
</dbReference>